<proteinExistence type="predicted"/>
<keyword evidence="2" id="KW-1185">Reference proteome</keyword>
<dbReference type="GO" id="GO:0016874">
    <property type="term" value="F:ligase activity"/>
    <property type="evidence" value="ECO:0007669"/>
    <property type="project" value="UniProtKB-KW"/>
</dbReference>
<keyword evidence="1" id="KW-0436">Ligase</keyword>
<evidence type="ECO:0000313" key="1">
    <source>
        <dbReference type="EMBL" id="TYT61408.1"/>
    </source>
</evidence>
<evidence type="ECO:0000313" key="2">
    <source>
        <dbReference type="Proteomes" id="UP000324104"/>
    </source>
</evidence>
<reference evidence="1 2" key="1">
    <citation type="submission" date="2019-08" db="EMBL/GenBank/DDBJ databases">
        <title>Archaea genome.</title>
        <authorList>
            <person name="Kajale S."/>
            <person name="Shouche Y."/>
            <person name="Deshpande N."/>
            <person name="Sharma A."/>
        </authorList>
    </citation>
    <scope>NUCLEOTIDE SEQUENCE [LARGE SCALE GENOMIC DNA]</scope>
    <source>
        <strain evidence="1 2">ESP3B_9</strain>
    </source>
</reference>
<gene>
    <name evidence="1" type="ORF">FYC77_13670</name>
</gene>
<dbReference type="AlphaFoldDB" id="A0A5D5AHS2"/>
<dbReference type="Pfam" id="PF18950">
    <property type="entry name" value="DUF5694"/>
    <property type="match status" value="1"/>
</dbReference>
<accession>A0A5D5AHS2</accession>
<name>A0A5D5AHS2_9EURY</name>
<organism evidence="1 2">
    <name type="scientific">Natrialba swarupiae</name>
    <dbReference type="NCBI Taxonomy" id="2448032"/>
    <lineage>
        <taxon>Archaea</taxon>
        <taxon>Methanobacteriati</taxon>
        <taxon>Methanobacteriota</taxon>
        <taxon>Stenosarchaea group</taxon>
        <taxon>Halobacteria</taxon>
        <taxon>Halobacteriales</taxon>
        <taxon>Natrialbaceae</taxon>
        <taxon>Natrialba</taxon>
    </lineage>
</organism>
<comment type="caution">
    <text evidence="1">The sequence shown here is derived from an EMBL/GenBank/DDBJ whole genome shotgun (WGS) entry which is preliminary data.</text>
</comment>
<sequence>MNAELALARRQFLATTAVGTTAETAGCTGPAGRESVDEVDDAWPAPREGKRRVMLFGSTHLQHTADGDGGNVFAVDPGDVLEDDRQRELADLVDRLATWDPDRVAVEWPSAEQEIIDEAYTDYRDGGIEALPERLDPTNEIVQIGFRLADRLDHEPPAAVDYPQNLTALLESEETPPSFESLLPDPADVAYPLPALEETIAEDQRLLDEGTLLEYHRHLNDPDRARWNDELLFAAALEGSDLGEYPATSLLTAWYQRNIRIAANLWNGVDGERVLLVIGASHVPGLRHLLTVAPMFVPVSPLPSLE</sequence>
<dbReference type="InterPro" id="IPR043749">
    <property type="entry name" value="DUF5694"/>
</dbReference>
<dbReference type="Proteomes" id="UP000324104">
    <property type="component" value="Unassembled WGS sequence"/>
</dbReference>
<protein>
    <submittedName>
        <fullName evidence="1">Phenylacetate--CoA ligase</fullName>
    </submittedName>
</protein>
<dbReference type="RefSeq" id="WP_149082054.1">
    <property type="nucleotide sequence ID" value="NZ_VTAW01000018.1"/>
</dbReference>
<dbReference type="EMBL" id="VTAW01000018">
    <property type="protein sequence ID" value="TYT61408.1"/>
    <property type="molecule type" value="Genomic_DNA"/>
</dbReference>